<feature type="transmembrane region" description="Helical" evidence="7">
    <location>
        <begin position="98"/>
        <end position="119"/>
    </location>
</feature>
<dbReference type="Pfam" id="PF00528">
    <property type="entry name" value="BPD_transp_1"/>
    <property type="match status" value="1"/>
</dbReference>
<dbReference type="PROSITE" id="PS50928">
    <property type="entry name" value="ABC_TM1"/>
    <property type="match status" value="1"/>
</dbReference>
<keyword evidence="9" id="KW-0762">Sugar transport</keyword>
<comment type="similarity">
    <text evidence="7">Belongs to the binding-protein-dependent transport system permease family.</text>
</comment>
<dbReference type="GO" id="GO:0055085">
    <property type="term" value="P:transmembrane transport"/>
    <property type="evidence" value="ECO:0007669"/>
    <property type="project" value="InterPro"/>
</dbReference>
<keyword evidence="5 7" id="KW-1133">Transmembrane helix</keyword>
<dbReference type="CDD" id="cd06261">
    <property type="entry name" value="TM_PBP2"/>
    <property type="match status" value="1"/>
</dbReference>
<keyword evidence="6 7" id="KW-0472">Membrane</keyword>
<comment type="subcellular location">
    <subcellularLocation>
        <location evidence="1 7">Cell membrane</location>
        <topology evidence="1 7">Multi-pass membrane protein</topology>
    </subcellularLocation>
</comment>
<dbReference type="PANTHER" id="PTHR43005:SF1">
    <property type="entry name" value="SPERMIDINE_PUTRESCINE TRANSPORT SYSTEM PERMEASE PROTEIN"/>
    <property type="match status" value="1"/>
</dbReference>
<evidence type="ECO:0000256" key="2">
    <source>
        <dbReference type="ARBA" id="ARBA00022448"/>
    </source>
</evidence>
<accession>A0A1M5I384</accession>
<evidence type="ECO:0000313" key="9">
    <source>
        <dbReference type="EMBL" id="SHG22413.1"/>
    </source>
</evidence>
<dbReference type="STRING" id="1122133.SAMN02745157_3719"/>
<evidence type="ECO:0000256" key="5">
    <source>
        <dbReference type="ARBA" id="ARBA00022989"/>
    </source>
</evidence>
<dbReference type="InterPro" id="IPR000515">
    <property type="entry name" value="MetI-like"/>
</dbReference>
<gene>
    <name evidence="9" type="ORF">SAMN02745157_3719</name>
</gene>
<dbReference type="GO" id="GO:0005886">
    <property type="term" value="C:plasma membrane"/>
    <property type="evidence" value="ECO:0007669"/>
    <property type="project" value="UniProtKB-SubCell"/>
</dbReference>
<organism evidence="9 10">
    <name type="scientific">Kaistia soli DSM 19436</name>
    <dbReference type="NCBI Taxonomy" id="1122133"/>
    <lineage>
        <taxon>Bacteria</taxon>
        <taxon>Pseudomonadati</taxon>
        <taxon>Pseudomonadota</taxon>
        <taxon>Alphaproteobacteria</taxon>
        <taxon>Hyphomicrobiales</taxon>
        <taxon>Kaistiaceae</taxon>
        <taxon>Kaistia</taxon>
    </lineage>
</organism>
<keyword evidence="2 7" id="KW-0813">Transport</keyword>
<feature type="domain" description="ABC transmembrane type-1" evidence="8">
    <location>
        <begin position="94"/>
        <end position="308"/>
    </location>
</feature>
<sequence>MSRSEGLSPRSLDARSAASLRVSSLRWRREWTPYLFIAPLVVYLPAVFAYPLFYNALISFQNFTIRSVVTGTADFVGLDNFRAVLSNPVTWLALRNTAIFAASSLLLQYVIGLALALLFTRAFPLKGFMRGIMLLPWLLPSVATVTVWLWLFDGTNGLINYFLMQLHVIAMPVSWLNSPASALAAIIIVNVWVGIPFNLVILYSGIQAIPKELYEAAEIDGARAFQRFRFVTLPLLRPVNAVLLLLGLIYTLKQFDIIYILTKGGPGNATQVLSTWSYGLSFRDMRFGQGAAVGNIMLLISLTAAIWYAFFTRREPRQ</sequence>
<proteinExistence type="inferred from homology"/>
<name>A0A1M5I384_9HYPH</name>
<evidence type="ECO:0000256" key="4">
    <source>
        <dbReference type="ARBA" id="ARBA00022692"/>
    </source>
</evidence>
<dbReference type="AlphaFoldDB" id="A0A1M5I384"/>
<evidence type="ECO:0000256" key="7">
    <source>
        <dbReference type="RuleBase" id="RU363032"/>
    </source>
</evidence>
<dbReference type="SUPFAM" id="SSF161098">
    <property type="entry name" value="MetI-like"/>
    <property type="match status" value="1"/>
</dbReference>
<feature type="transmembrane region" description="Helical" evidence="7">
    <location>
        <begin position="183"/>
        <end position="206"/>
    </location>
</feature>
<evidence type="ECO:0000256" key="1">
    <source>
        <dbReference type="ARBA" id="ARBA00004651"/>
    </source>
</evidence>
<reference evidence="9 10" key="1">
    <citation type="submission" date="2016-11" db="EMBL/GenBank/DDBJ databases">
        <authorList>
            <person name="Jaros S."/>
            <person name="Januszkiewicz K."/>
            <person name="Wedrychowicz H."/>
        </authorList>
    </citation>
    <scope>NUCLEOTIDE SEQUENCE [LARGE SCALE GENOMIC DNA]</scope>
    <source>
        <strain evidence="9 10">DSM 19436</strain>
    </source>
</reference>
<dbReference type="Proteomes" id="UP000184485">
    <property type="component" value="Unassembled WGS sequence"/>
</dbReference>
<keyword evidence="3" id="KW-1003">Cell membrane</keyword>
<dbReference type="PANTHER" id="PTHR43005">
    <property type="entry name" value="BLR7065 PROTEIN"/>
    <property type="match status" value="1"/>
</dbReference>
<dbReference type="RefSeq" id="WP_073055801.1">
    <property type="nucleotide sequence ID" value="NZ_FQUP01000004.1"/>
</dbReference>
<dbReference type="InterPro" id="IPR035906">
    <property type="entry name" value="MetI-like_sf"/>
</dbReference>
<dbReference type="OrthoDB" id="7375219at2"/>
<dbReference type="EMBL" id="FQUP01000004">
    <property type="protein sequence ID" value="SHG22413.1"/>
    <property type="molecule type" value="Genomic_DNA"/>
</dbReference>
<protein>
    <submittedName>
        <fullName evidence="9">Multiple sugar transport system permease protein</fullName>
    </submittedName>
</protein>
<keyword evidence="4 7" id="KW-0812">Transmembrane</keyword>
<evidence type="ECO:0000259" key="8">
    <source>
        <dbReference type="PROSITE" id="PS50928"/>
    </source>
</evidence>
<dbReference type="Gene3D" id="1.10.3720.10">
    <property type="entry name" value="MetI-like"/>
    <property type="match status" value="1"/>
</dbReference>
<evidence type="ECO:0000256" key="6">
    <source>
        <dbReference type="ARBA" id="ARBA00023136"/>
    </source>
</evidence>
<feature type="transmembrane region" description="Helical" evidence="7">
    <location>
        <begin position="31"/>
        <end position="53"/>
    </location>
</feature>
<feature type="transmembrane region" description="Helical" evidence="7">
    <location>
        <begin position="131"/>
        <end position="152"/>
    </location>
</feature>
<evidence type="ECO:0000256" key="3">
    <source>
        <dbReference type="ARBA" id="ARBA00022475"/>
    </source>
</evidence>
<feature type="transmembrane region" description="Helical" evidence="7">
    <location>
        <begin position="235"/>
        <end position="252"/>
    </location>
</feature>
<evidence type="ECO:0000313" key="10">
    <source>
        <dbReference type="Proteomes" id="UP000184485"/>
    </source>
</evidence>
<feature type="transmembrane region" description="Helical" evidence="7">
    <location>
        <begin position="290"/>
        <end position="310"/>
    </location>
</feature>
<keyword evidence="10" id="KW-1185">Reference proteome</keyword>